<evidence type="ECO:0000256" key="1">
    <source>
        <dbReference type="ARBA" id="ARBA00008658"/>
    </source>
</evidence>
<name>A0A7T7BWC7_9STRA</name>
<keyword evidence="7" id="KW-0604">Photosystem II</keyword>
<accession>A0A7T7BWC7</accession>
<evidence type="ECO:0000256" key="6">
    <source>
        <dbReference type="ARBA" id="ARBA00023136"/>
    </source>
</evidence>
<dbReference type="InterPro" id="IPR037268">
    <property type="entry name" value="PSII_PsbT_sf"/>
</dbReference>
<keyword evidence="5" id="KW-0793">Thylakoid</keyword>
<sequence>MEALLYSILLIGTLMVLFFAAFFRETPKIIRS</sequence>
<dbReference type="GO" id="GO:0005737">
    <property type="term" value="C:cytoplasm"/>
    <property type="evidence" value="ECO:0007669"/>
    <property type="project" value="UniProtKB-ARBA"/>
</dbReference>
<dbReference type="RefSeq" id="YP_010139385.1">
    <property type="nucleotide sequence ID" value="NC_056910.1"/>
</dbReference>
<evidence type="ECO:0000256" key="4">
    <source>
        <dbReference type="ARBA" id="ARBA00022989"/>
    </source>
</evidence>
<proteinExistence type="inferred from homology"/>
<keyword evidence="3 8" id="KW-0812">Transmembrane</keyword>
<evidence type="ECO:0000256" key="3">
    <source>
        <dbReference type="ARBA" id="ARBA00022692"/>
    </source>
</evidence>
<dbReference type="EMBL" id="MW175522">
    <property type="protein sequence ID" value="QQK55051.1"/>
    <property type="molecule type" value="Genomic_DNA"/>
</dbReference>
<keyword evidence="2" id="KW-0602">Photosynthesis</keyword>
<evidence type="ECO:0000256" key="7">
    <source>
        <dbReference type="ARBA" id="ARBA00023276"/>
    </source>
</evidence>
<geneLocation type="plastid" evidence="9"/>
<dbReference type="GO" id="GO:0015979">
    <property type="term" value="P:photosynthesis"/>
    <property type="evidence" value="ECO:0007669"/>
    <property type="project" value="UniProtKB-KW"/>
</dbReference>
<gene>
    <name evidence="9" type="primary">psbT</name>
</gene>
<dbReference type="Pfam" id="PF01405">
    <property type="entry name" value="PsbT"/>
    <property type="match status" value="1"/>
</dbReference>
<dbReference type="GeneID" id="67132947"/>
<dbReference type="InterPro" id="IPR001743">
    <property type="entry name" value="PSII_PsbT"/>
</dbReference>
<evidence type="ECO:0000256" key="5">
    <source>
        <dbReference type="ARBA" id="ARBA00023078"/>
    </source>
</evidence>
<dbReference type="AlphaFoldDB" id="A0A7T7BWC7"/>
<organism evidence="9">
    <name type="scientific">Poterioochromonas malhamensis</name>
    <dbReference type="NCBI Taxonomy" id="88167"/>
    <lineage>
        <taxon>Eukaryota</taxon>
        <taxon>Sar</taxon>
        <taxon>Stramenopiles</taxon>
        <taxon>Ochrophyta</taxon>
        <taxon>Synurophyceae</taxon>
        <taxon>Ochromonadales</taxon>
        <taxon>Ochromonadaceae</taxon>
        <taxon>Poterioochromonas</taxon>
    </lineage>
</organism>
<keyword evidence="6 8" id="KW-0472">Membrane</keyword>
<evidence type="ECO:0000256" key="2">
    <source>
        <dbReference type="ARBA" id="ARBA00022531"/>
    </source>
</evidence>
<protein>
    <submittedName>
        <fullName evidence="9">T protein of photosystem II</fullName>
    </submittedName>
</protein>
<keyword evidence="4 8" id="KW-1133">Transmembrane helix</keyword>
<feature type="transmembrane region" description="Helical" evidence="8">
    <location>
        <begin position="6"/>
        <end position="23"/>
    </location>
</feature>
<dbReference type="SUPFAM" id="SSF161029">
    <property type="entry name" value="Photosystem II reaction center protein T, PsbT"/>
    <property type="match status" value="1"/>
</dbReference>
<keyword evidence="9" id="KW-0934">Plastid</keyword>
<dbReference type="GO" id="GO:0009539">
    <property type="term" value="C:photosystem II reaction center"/>
    <property type="evidence" value="ECO:0007669"/>
    <property type="project" value="InterPro"/>
</dbReference>
<evidence type="ECO:0000313" key="9">
    <source>
        <dbReference type="EMBL" id="QQK55051.1"/>
    </source>
</evidence>
<dbReference type="PANTHER" id="PTHR36411">
    <property type="match status" value="1"/>
</dbReference>
<comment type="similarity">
    <text evidence="1">Belongs to the PsbT family.</text>
</comment>
<reference evidence="9" key="1">
    <citation type="submission" date="2020-10" db="EMBL/GenBank/DDBJ databases">
        <title>Complete chloroplast genome of the Synurophyceae Poterioochromonas malhamensis (Pringsheim) R.A.Andersen 2017 from Van Lake in Eastern Anatolia.</title>
        <authorList>
            <person name="Gastineau R."/>
            <person name="Yilmaz E."/>
            <person name="Solak C.N."/>
            <person name="Lemieux C."/>
            <person name="Turmel M."/>
            <person name="Witkowski A."/>
        </authorList>
    </citation>
    <scope>NUCLEOTIDE SEQUENCE</scope>
    <source>
        <strain evidence="9">SZCZR2049</strain>
    </source>
</reference>
<evidence type="ECO:0000256" key="8">
    <source>
        <dbReference type="SAM" id="Phobius"/>
    </source>
</evidence>
<dbReference type="PANTHER" id="PTHR36411:SF2">
    <property type="entry name" value="PHOTOSYSTEM II REACTION CENTER PROTEIN T"/>
    <property type="match status" value="1"/>
</dbReference>